<evidence type="ECO:0008006" key="2">
    <source>
        <dbReference type="Google" id="ProtNLM"/>
    </source>
</evidence>
<evidence type="ECO:0000313" key="1">
    <source>
        <dbReference type="EMBL" id="ETV88708.1"/>
    </source>
</evidence>
<dbReference type="VEuPathDB" id="FungiDB:H257_00227"/>
<dbReference type="EMBL" id="KI913114">
    <property type="protein sequence ID" value="ETV88708.1"/>
    <property type="molecule type" value="Genomic_DNA"/>
</dbReference>
<dbReference type="AlphaFoldDB" id="W4HC68"/>
<protein>
    <recommendedName>
        <fullName evidence="2">N-acetyltransferase domain-containing protein</fullName>
    </recommendedName>
</protein>
<dbReference type="Gene3D" id="3.40.630.30">
    <property type="match status" value="1"/>
</dbReference>
<dbReference type="GeneID" id="20802223"/>
<gene>
    <name evidence="1" type="ORF">H257_00227</name>
</gene>
<reference evidence="1" key="1">
    <citation type="submission" date="2013-12" db="EMBL/GenBank/DDBJ databases">
        <title>The Genome Sequence of Aphanomyces astaci APO3.</title>
        <authorList>
            <consortium name="The Broad Institute Genomics Platform"/>
            <person name="Russ C."/>
            <person name="Tyler B."/>
            <person name="van West P."/>
            <person name="Dieguez-Uribeondo J."/>
            <person name="Young S.K."/>
            <person name="Zeng Q."/>
            <person name="Gargeya S."/>
            <person name="Fitzgerald M."/>
            <person name="Abouelleil A."/>
            <person name="Alvarado L."/>
            <person name="Chapman S.B."/>
            <person name="Gainer-Dewar J."/>
            <person name="Goldberg J."/>
            <person name="Griggs A."/>
            <person name="Gujja S."/>
            <person name="Hansen M."/>
            <person name="Howarth C."/>
            <person name="Imamovic A."/>
            <person name="Ireland A."/>
            <person name="Larimer J."/>
            <person name="McCowan C."/>
            <person name="Murphy C."/>
            <person name="Pearson M."/>
            <person name="Poon T.W."/>
            <person name="Priest M."/>
            <person name="Roberts A."/>
            <person name="Saif S."/>
            <person name="Shea T."/>
            <person name="Sykes S."/>
            <person name="Wortman J."/>
            <person name="Nusbaum C."/>
            <person name="Birren B."/>
        </authorList>
    </citation>
    <scope>NUCLEOTIDE SEQUENCE [LARGE SCALE GENOMIC DNA]</scope>
    <source>
        <strain evidence="1">APO3</strain>
    </source>
</reference>
<dbReference type="RefSeq" id="XP_009821108.1">
    <property type="nucleotide sequence ID" value="XM_009822806.1"/>
</dbReference>
<sequence>MKRRKGYALGLSAALSQHLQPTNQSRSSRMCHFADAANPASNKAYQNAGFEVHSQLAAYSFEPK</sequence>
<organism evidence="1">
    <name type="scientific">Aphanomyces astaci</name>
    <name type="common">Crayfish plague agent</name>
    <dbReference type="NCBI Taxonomy" id="112090"/>
    <lineage>
        <taxon>Eukaryota</taxon>
        <taxon>Sar</taxon>
        <taxon>Stramenopiles</taxon>
        <taxon>Oomycota</taxon>
        <taxon>Saprolegniomycetes</taxon>
        <taxon>Saprolegniales</taxon>
        <taxon>Verrucalvaceae</taxon>
        <taxon>Aphanomyces</taxon>
    </lineage>
</organism>
<name>W4HC68_APHAT</name>
<dbReference type="InterPro" id="IPR016181">
    <property type="entry name" value="Acyl_CoA_acyltransferase"/>
</dbReference>
<accession>W4HC68</accession>
<proteinExistence type="predicted"/>
<dbReference type="SUPFAM" id="SSF55729">
    <property type="entry name" value="Acyl-CoA N-acyltransferases (Nat)"/>
    <property type="match status" value="1"/>
</dbReference>